<protein>
    <submittedName>
        <fullName evidence="9">Thiamine thiazole synthase</fullName>
        <ecNumber evidence="9">2.4.2.59</ecNumber>
    </submittedName>
</protein>
<accession>A0ABZ3IN76</accession>
<dbReference type="PANTHER" id="PTHR42685">
    <property type="entry name" value="GERANYLGERANYL DIPHOSPHATE REDUCTASE"/>
    <property type="match status" value="1"/>
</dbReference>
<evidence type="ECO:0000256" key="4">
    <source>
        <dbReference type="ARBA" id="ARBA00023098"/>
    </source>
</evidence>
<reference evidence="9" key="1">
    <citation type="submission" date="2024-05" db="EMBL/GenBank/DDBJ databases">
        <title>Isolation and characterization of Sporomusa carbonis sp. nov., a carboxydotrophic hydrogenogen in the genus of Sporomusa isolated from a charcoal burning pile.</title>
        <authorList>
            <person name="Boeer T."/>
            <person name="Rosenbaum F."/>
            <person name="Eysell L."/>
            <person name="Mueller V."/>
            <person name="Daniel R."/>
            <person name="Poehlein A."/>
        </authorList>
    </citation>
    <scope>NUCLEOTIDE SEQUENCE [LARGE SCALE GENOMIC DNA]</scope>
    <source>
        <strain evidence="9">DSM 10669</strain>
    </source>
</reference>
<dbReference type="InterPro" id="IPR050407">
    <property type="entry name" value="Geranylgeranyl_reductase"/>
</dbReference>
<dbReference type="Pfam" id="PF22578">
    <property type="entry name" value="GGR_cat"/>
    <property type="match status" value="1"/>
</dbReference>
<dbReference type="RefSeq" id="WP_094607119.1">
    <property type="nucleotide sequence ID" value="NZ_CP155573.1"/>
</dbReference>
<feature type="domain" description="FAD-binding" evidence="7">
    <location>
        <begin position="8"/>
        <end position="161"/>
    </location>
</feature>
<dbReference type="Pfam" id="PF01494">
    <property type="entry name" value="FAD_binding_3"/>
    <property type="match status" value="1"/>
</dbReference>
<dbReference type="InterPro" id="IPR036188">
    <property type="entry name" value="FAD/NAD-bd_sf"/>
</dbReference>
<keyword evidence="10" id="KW-1185">Reference proteome</keyword>
<evidence type="ECO:0000256" key="3">
    <source>
        <dbReference type="ARBA" id="ARBA00023002"/>
    </source>
</evidence>
<feature type="domain" description="Digeranylgeranylglycerophospholipid reductase catalytic" evidence="8">
    <location>
        <begin position="179"/>
        <end position="236"/>
    </location>
</feature>
<proteinExistence type="predicted"/>
<dbReference type="PANTHER" id="PTHR42685:SF18">
    <property type="entry name" value="DIGERANYLGERANYLGLYCEROPHOSPHOLIPID REDUCTASE"/>
    <property type="match status" value="1"/>
</dbReference>
<evidence type="ECO:0000313" key="10">
    <source>
        <dbReference type="Proteomes" id="UP000216752"/>
    </source>
</evidence>
<sequence>MKKISDNYDVIVIGAGPAGSTAARRLAQTGLQVLIAEQRQSVGDHVQCAEFVPQMITKYAGLRSIDVAQQLNGIKTYINGEAASVVRAPGYVLHRSRWDKELADAAVAAGANLMTGVRAVHVNGSVVTLLCGGEYQEVTGKFILGCDGPCSLISKQLGNKQAETCIALQQELTLVKPLNYAEVYFDPAWYGGYAWVFSKGTTANVGLAVHTSHTGRLKELLTDFCRTLVTRQIVQAITGSATTGGLIPSGGLVPCLANRHLLVAGDAAGCTHPITGGGIMNAVVSGQLAATAVIEATAQGIEQLAKSYTAAIQAEYGRQFAIACDRLANRNQEWTGNNAEFTALIRRSWIAFPEYYTQ</sequence>
<evidence type="ECO:0000259" key="8">
    <source>
        <dbReference type="Pfam" id="PF22578"/>
    </source>
</evidence>
<evidence type="ECO:0000313" key="9">
    <source>
        <dbReference type="EMBL" id="XFO66878.1"/>
    </source>
</evidence>
<evidence type="ECO:0000256" key="1">
    <source>
        <dbReference type="ARBA" id="ARBA00022516"/>
    </source>
</evidence>
<dbReference type="EC" id="2.4.2.59" evidence="9"/>
<evidence type="ECO:0000256" key="2">
    <source>
        <dbReference type="ARBA" id="ARBA00022630"/>
    </source>
</evidence>
<keyword evidence="5" id="KW-0594">Phospholipid biosynthesis</keyword>
<gene>
    <name evidence="9" type="primary">thi4_4</name>
    <name evidence="9" type="ORF">SPSIL_030460</name>
</gene>
<keyword evidence="9" id="KW-0808">Transferase</keyword>
<keyword evidence="6" id="KW-1208">Phospholipid metabolism</keyword>
<dbReference type="Gene3D" id="3.50.50.60">
    <property type="entry name" value="FAD/NAD(P)-binding domain"/>
    <property type="match status" value="1"/>
</dbReference>
<organism evidence="9 10">
    <name type="scientific">Sporomusa silvacetica DSM 10669</name>
    <dbReference type="NCBI Taxonomy" id="1123289"/>
    <lineage>
        <taxon>Bacteria</taxon>
        <taxon>Bacillati</taxon>
        <taxon>Bacillota</taxon>
        <taxon>Negativicutes</taxon>
        <taxon>Selenomonadales</taxon>
        <taxon>Sporomusaceae</taxon>
        <taxon>Sporomusa</taxon>
    </lineage>
</organism>
<dbReference type="GO" id="GO:0016757">
    <property type="term" value="F:glycosyltransferase activity"/>
    <property type="evidence" value="ECO:0007669"/>
    <property type="project" value="UniProtKB-KW"/>
</dbReference>
<dbReference type="PRINTS" id="PR00420">
    <property type="entry name" value="RNGMNOXGNASE"/>
</dbReference>
<dbReference type="SUPFAM" id="SSF51905">
    <property type="entry name" value="FAD/NAD(P)-binding domain"/>
    <property type="match status" value="1"/>
</dbReference>
<dbReference type="EMBL" id="CP155573">
    <property type="protein sequence ID" value="XFO66878.1"/>
    <property type="molecule type" value="Genomic_DNA"/>
</dbReference>
<keyword evidence="4" id="KW-0443">Lipid metabolism</keyword>
<name>A0ABZ3IN76_9FIRM</name>
<dbReference type="InterPro" id="IPR011777">
    <property type="entry name" value="Geranylgeranyl_Rdtase_fam"/>
</dbReference>
<evidence type="ECO:0000256" key="6">
    <source>
        <dbReference type="ARBA" id="ARBA00023264"/>
    </source>
</evidence>
<dbReference type="InterPro" id="IPR054715">
    <property type="entry name" value="GGR_cat"/>
</dbReference>
<dbReference type="InterPro" id="IPR002938">
    <property type="entry name" value="FAD-bd"/>
</dbReference>
<keyword evidence="3" id="KW-0560">Oxidoreductase</keyword>
<evidence type="ECO:0000256" key="5">
    <source>
        <dbReference type="ARBA" id="ARBA00023209"/>
    </source>
</evidence>
<keyword evidence="1" id="KW-0444">Lipid biosynthesis</keyword>
<dbReference type="NCBIfam" id="TIGR02032">
    <property type="entry name" value="GG-red-SF"/>
    <property type="match status" value="1"/>
</dbReference>
<keyword evidence="9" id="KW-0328">Glycosyltransferase</keyword>
<evidence type="ECO:0000259" key="7">
    <source>
        <dbReference type="Pfam" id="PF01494"/>
    </source>
</evidence>
<keyword evidence="2" id="KW-0285">Flavoprotein</keyword>
<dbReference type="Proteomes" id="UP000216752">
    <property type="component" value="Chromosome"/>
</dbReference>